<proteinExistence type="predicted"/>
<accession>A0A5E4MWS6</accession>
<gene>
    <name evidence="2" type="ORF">CINCED_3A000423</name>
</gene>
<feature type="region of interest" description="Disordered" evidence="1">
    <location>
        <begin position="1"/>
        <end position="28"/>
    </location>
</feature>
<dbReference type="Proteomes" id="UP000325440">
    <property type="component" value="Unassembled WGS sequence"/>
</dbReference>
<name>A0A5E4MWS6_9HEMI</name>
<dbReference type="OrthoDB" id="10390530at2759"/>
<dbReference type="AlphaFoldDB" id="A0A5E4MWS6"/>
<evidence type="ECO:0000313" key="3">
    <source>
        <dbReference type="Proteomes" id="UP000325440"/>
    </source>
</evidence>
<reference evidence="2 3" key="1">
    <citation type="submission" date="2019-08" db="EMBL/GenBank/DDBJ databases">
        <authorList>
            <person name="Alioto T."/>
            <person name="Alioto T."/>
            <person name="Gomez Garrido J."/>
        </authorList>
    </citation>
    <scope>NUCLEOTIDE SEQUENCE [LARGE SCALE GENOMIC DNA]</scope>
</reference>
<evidence type="ECO:0000256" key="1">
    <source>
        <dbReference type="SAM" id="MobiDB-lite"/>
    </source>
</evidence>
<sequence>MKSNSGSNRNQRNIRPAAAAVPPDIPPRRLGVDLHNQIGFKSHKYDVRSSSFESSGKVLPWTGELLSKYTITIFHSICKVLAIIHTSLQTCKRCYNTKQWSNNSHDKTCHADEMDS</sequence>
<feature type="compositionally biased region" description="Polar residues" evidence="1">
    <location>
        <begin position="1"/>
        <end position="13"/>
    </location>
</feature>
<evidence type="ECO:0000313" key="2">
    <source>
        <dbReference type="EMBL" id="VVC35947.1"/>
    </source>
</evidence>
<dbReference type="EMBL" id="CABPRJ010001429">
    <property type="protein sequence ID" value="VVC35947.1"/>
    <property type="molecule type" value="Genomic_DNA"/>
</dbReference>
<keyword evidence="3" id="KW-1185">Reference proteome</keyword>
<organism evidence="2 3">
    <name type="scientific">Cinara cedri</name>
    <dbReference type="NCBI Taxonomy" id="506608"/>
    <lineage>
        <taxon>Eukaryota</taxon>
        <taxon>Metazoa</taxon>
        <taxon>Ecdysozoa</taxon>
        <taxon>Arthropoda</taxon>
        <taxon>Hexapoda</taxon>
        <taxon>Insecta</taxon>
        <taxon>Pterygota</taxon>
        <taxon>Neoptera</taxon>
        <taxon>Paraneoptera</taxon>
        <taxon>Hemiptera</taxon>
        <taxon>Sternorrhyncha</taxon>
        <taxon>Aphidomorpha</taxon>
        <taxon>Aphidoidea</taxon>
        <taxon>Aphididae</taxon>
        <taxon>Lachninae</taxon>
        <taxon>Cinara</taxon>
    </lineage>
</organism>
<protein>
    <submittedName>
        <fullName evidence="2">Uncharacterized protein</fullName>
    </submittedName>
</protein>